<organism evidence="1 2">
    <name type="scientific">Cymbomonas tetramitiformis</name>
    <dbReference type="NCBI Taxonomy" id="36881"/>
    <lineage>
        <taxon>Eukaryota</taxon>
        <taxon>Viridiplantae</taxon>
        <taxon>Chlorophyta</taxon>
        <taxon>Pyramimonadophyceae</taxon>
        <taxon>Pyramimonadales</taxon>
        <taxon>Pyramimonadaceae</taxon>
        <taxon>Cymbomonas</taxon>
    </lineage>
</organism>
<reference evidence="1 2" key="1">
    <citation type="journal article" date="2015" name="Genome Biol. Evol.">
        <title>Comparative Genomics of a Bacterivorous Green Alga Reveals Evolutionary Causalities and Consequences of Phago-Mixotrophic Mode of Nutrition.</title>
        <authorList>
            <person name="Burns J.A."/>
            <person name="Paasch A."/>
            <person name="Narechania A."/>
            <person name="Kim E."/>
        </authorList>
    </citation>
    <scope>NUCLEOTIDE SEQUENCE [LARGE SCALE GENOMIC DNA]</scope>
    <source>
        <strain evidence="1 2">PLY_AMNH</strain>
    </source>
</reference>
<sequence>MTLVDGSVKTTGVVAYSKFPAPTAAGPTDNTSFTRRCRARLLGDTSSQPAWLMKACRDGGEHEAVYAATAAGDHPDGELLLAAEAVVVDAVKLGLPDTMGTGKKIPQDMRDAKVAPHCKMEEVSCTIPGVRGEVA</sequence>
<evidence type="ECO:0000313" key="1">
    <source>
        <dbReference type="EMBL" id="KAK3255240.1"/>
    </source>
</evidence>
<accession>A0AAE0F904</accession>
<dbReference type="AlphaFoldDB" id="A0AAE0F904"/>
<proteinExistence type="predicted"/>
<evidence type="ECO:0000313" key="2">
    <source>
        <dbReference type="Proteomes" id="UP001190700"/>
    </source>
</evidence>
<comment type="caution">
    <text evidence="1">The sequence shown here is derived from an EMBL/GenBank/DDBJ whole genome shotgun (WGS) entry which is preliminary data.</text>
</comment>
<keyword evidence="2" id="KW-1185">Reference proteome</keyword>
<name>A0AAE0F904_9CHLO</name>
<protein>
    <submittedName>
        <fullName evidence="1">Uncharacterized protein</fullName>
    </submittedName>
</protein>
<gene>
    <name evidence="1" type="ORF">CYMTET_35565</name>
</gene>
<dbReference type="EMBL" id="LGRX02022830">
    <property type="protein sequence ID" value="KAK3255240.1"/>
    <property type="molecule type" value="Genomic_DNA"/>
</dbReference>
<dbReference type="Proteomes" id="UP001190700">
    <property type="component" value="Unassembled WGS sequence"/>
</dbReference>